<evidence type="ECO:0000259" key="4">
    <source>
        <dbReference type="PROSITE" id="PS50043"/>
    </source>
</evidence>
<dbReference type="Pfam" id="PF00196">
    <property type="entry name" value="GerE"/>
    <property type="match status" value="1"/>
</dbReference>
<reference evidence="5 6" key="1">
    <citation type="journal article" date="2019" name="Int. J. Syst. Evol. Microbiol.">
        <title>The Global Catalogue of Microorganisms (GCM) 10K type strain sequencing project: providing services to taxonomists for standard genome sequencing and annotation.</title>
        <authorList>
            <consortium name="The Broad Institute Genomics Platform"/>
            <consortium name="The Broad Institute Genome Sequencing Center for Infectious Disease"/>
            <person name="Wu L."/>
            <person name="Ma J."/>
        </authorList>
    </citation>
    <scope>NUCLEOTIDE SEQUENCE [LARGE SCALE GENOMIC DNA]</scope>
    <source>
        <strain evidence="5 6">JCM 15575</strain>
    </source>
</reference>
<dbReference type="Proteomes" id="UP001500596">
    <property type="component" value="Unassembled WGS sequence"/>
</dbReference>
<evidence type="ECO:0000256" key="1">
    <source>
        <dbReference type="ARBA" id="ARBA00023015"/>
    </source>
</evidence>
<dbReference type="InterPro" id="IPR016032">
    <property type="entry name" value="Sig_transdc_resp-reg_C-effctor"/>
</dbReference>
<keyword evidence="2" id="KW-0238">DNA-binding</keyword>
<comment type="caution">
    <text evidence="5">The sequence shown here is derived from an EMBL/GenBank/DDBJ whole genome shotgun (WGS) entry which is preliminary data.</text>
</comment>
<evidence type="ECO:0000313" key="5">
    <source>
        <dbReference type="EMBL" id="GAA1683179.1"/>
    </source>
</evidence>
<dbReference type="EMBL" id="BAAAPK010000001">
    <property type="protein sequence ID" value="GAA1683179.1"/>
    <property type="molecule type" value="Genomic_DNA"/>
</dbReference>
<keyword evidence="1" id="KW-0805">Transcription regulation</keyword>
<organism evidence="5 6">
    <name type="scientific">Microbacterium lacus</name>
    <dbReference type="NCBI Taxonomy" id="415217"/>
    <lineage>
        <taxon>Bacteria</taxon>
        <taxon>Bacillati</taxon>
        <taxon>Actinomycetota</taxon>
        <taxon>Actinomycetes</taxon>
        <taxon>Micrococcales</taxon>
        <taxon>Microbacteriaceae</taxon>
        <taxon>Microbacterium</taxon>
    </lineage>
</organism>
<keyword evidence="3" id="KW-0804">Transcription</keyword>
<feature type="domain" description="HTH luxR-type" evidence="4">
    <location>
        <begin position="1"/>
        <end position="64"/>
    </location>
</feature>
<accession>A0ABN2H7E7</accession>
<sequence>MAVAPTAGSRMAMAASVAEGLTNSGIAAKLFISERTVETHIQHLFDKLDLPGHPHSNRRVLAAL</sequence>
<dbReference type="PANTHER" id="PTHR44688:SF16">
    <property type="entry name" value="DNA-BINDING TRANSCRIPTIONAL ACTIVATOR DEVR_DOSR"/>
    <property type="match status" value="1"/>
</dbReference>
<dbReference type="CDD" id="cd06170">
    <property type="entry name" value="LuxR_C_like"/>
    <property type="match status" value="1"/>
</dbReference>
<dbReference type="PROSITE" id="PS50043">
    <property type="entry name" value="HTH_LUXR_2"/>
    <property type="match status" value="1"/>
</dbReference>
<evidence type="ECO:0000313" key="6">
    <source>
        <dbReference type="Proteomes" id="UP001500596"/>
    </source>
</evidence>
<dbReference type="Gene3D" id="1.10.10.10">
    <property type="entry name" value="Winged helix-like DNA-binding domain superfamily/Winged helix DNA-binding domain"/>
    <property type="match status" value="1"/>
</dbReference>
<keyword evidence="6" id="KW-1185">Reference proteome</keyword>
<gene>
    <name evidence="5" type="ORF">GCM10009807_28760</name>
</gene>
<dbReference type="SUPFAM" id="SSF46894">
    <property type="entry name" value="C-terminal effector domain of the bipartite response regulators"/>
    <property type="match status" value="1"/>
</dbReference>
<evidence type="ECO:0000256" key="2">
    <source>
        <dbReference type="ARBA" id="ARBA00023125"/>
    </source>
</evidence>
<dbReference type="SMART" id="SM00421">
    <property type="entry name" value="HTH_LUXR"/>
    <property type="match status" value="1"/>
</dbReference>
<evidence type="ECO:0000256" key="3">
    <source>
        <dbReference type="ARBA" id="ARBA00023163"/>
    </source>
</evidence>
<protein>
    <recommendedName>
        <fullName evidence="4">HTH luxR-type domain-containing protein</fullName>
    </recommendedName>
</protein>
<dbReference type="InterPro" id="IPR036388">
    <property type="entry name" value="WH-like_DNA-bd_sf"/>
</dbReference>
<dbReference type="PRINTS" id="PR00038">
    <property type="entry name" value="HTHLUXR"/>
</dbReference>
<proteinExistence type="predicted"/>
<dbReference type="InterPro" id="IPR000792">
    <property type="entry name" value="Tscrpt_reg_LuxR_C"/>
</dbReference>
<dbReference type="PROSITE" id="PS00622">
    <property type="entry name" value="HTH_LUXR_1"/>
    <property type="match status" value="1"/>
</dbReference>
<name>A0ABN2H7E7_9MICO</name>
<dbReference type="PANTHER" id="PTHR44688">
    <property type="entry name" value="DNA-BINDING TRANSCRIPTIONAL ACTIVATOR DEVR_DOSR"/>
    <property type="match status" value="1"/>
</dbReference>